<keyword evidence="3 8" id="KW-0349">Heme</keyword>
<dbReference type="PRINTS" id="PR00359">
    <property type="entry name" value="BP450"/>
</dbReference>
<keyword evidence="7 8" id="KW-0503">Monooxygenase</keyword>
<evidence type="ECO:0000256" key="6">
    <source>
        <dbReference type="ARBA" id="ARBA00023004"/>
    </source>
</evidence>
<sequence>MAVKNSPRGMGTLLKPLGSAIEMNLAGAIRTRRRGYRGWTGAVNTDYDPLDPATAAQPHEAYRALHRSGRVHYNPKRATWILSRLNDVRAALRDTDQVTSTRGVTRVRMAADLLVLTDGDEHARLRKQVQPAFTRGALENWQEIADKLAAELVSEVLAESGCDVVQRLAIPMPMRMIAAILGVPDTDIADFRRWSENSVRIINFSPTPKGVVDIANSMRAVIALRRYFLRHLATGDLKGSGTVLGRLLQHSSEGNLSDDQLFYVALLLLIAGNETTTNLLGGMFDTLAHNPDQYDLIRANPDLIPIAVEEQLRFSSPIQNLYRYTRADYHVGEVTIPAGARVLLSFGAANRDPLVFDEPDEYRADRNPRMHVGFGYGAHMCVGAPLARMEAQAVLRELVDRGVTRITAVGPTTWSTNSSLRGPTHLPVCCTAAESDLSTPAR</sequence>
<comment type="similarity">
    <text evidence="2 8">Belongs to the cytochrome P450 family.</text>
</comment>
<comment type="cofactor">
    <cofactor evidence="1">
        <name>heme</name>
        <dbReference type="ChEBI" id="CHEBI:30413"/>
    </cofactor>
</comment>
<proteinExistence type="inferred from homology"/>
<dbReference type="Proteomes" id="UP000093894">
    <property type="component" value="Unassembled WGS sequence"/>
</dbReference>
<dbReference type="InterPro" id="IPR036396">
    <property type="entry name" value="Cyt_P450_sf"/>
</dbReference>
<accession>A0A853LZE3</accession>
<evidence type="ECO:0000256" key="4">
    <source>
        <dbReference type="ARBA" id="ARBA00022723"/>
    </source>
</evidence>
<dbReference type="SUPFAM" id="SSF48264">
    <property type="entry name" value="Cytochrome P450"/>
    <property type="match status" value="1"/>
</dbReference>
<dbReference type="EMBL" id="LZLG01000066">
    <property type="protein sequence ID" value="OBJ60971.1"/>
    <property type="molecule type" value="Genomic_DNA"/>
</dbReference>
<dbReference type="FunFam" id="1.10.630.10:FF:000018">
    <property type="entry name" value="Cytochrome P450 monooxygenase"/>
    <property type="match status" value="1"/>
</dbReference>
<evidence type="ECO:0000256" key="8">
    <source>
        <dbReference type="RuleBase" id="RU000461"/>
    </source>
</evidence>
<organism evidence="9 10">
    <name type="scientific">Mycobacterium colombiense</name>
    <dbReference type="NCBI Taxonomy" id="339268"/>
    <lineage>
        <taxon>Bacteria</taxon>
        <taxon>Bacillati</taxon>
        <taxon>Actinomycetota</taxon>
        <taxon>Actinomycetes</taxon>
        <taxon>Mycobacteriales</taxon>
        <taxon>Mycobacteriaceae</taxon>
        <taxon>Mycobacterium</taxon>
        <taxon>Mycobacterium avium complex (MAC)</taxon>
    </lineage>
</organism>
<dbReference type="InterPro" id="IPR002397">
    <property type="entry name" value="Cyt_P450_B"/>
</dbReference>
<gene>
    <name evidence="9" type="ORF">A5628_06990</name>
</gene>
<evidence type="ECO:0000256" key="5">
    <source>
        <dbReference type="ARBA" id="ARBA00023002"/>
    </source>
</evidence>
<dbReference type="GO" id="GO:0036199">
    <property type="term" value="F:cholest-4-en-3-one 26-monooxygenase activity"/>
    <property type="evidence" value="ECO:0007669"/>
    <property type="project" value="TreeGrafter"/>
</dbReference>
<dbReference type="GO" id="GO:0020037">
    <property type="term" value="F:heme binding"/>
    <property type="evidence" value="ECO:0007669"/>
    <property type="project" value="InterPro"/>
</dbReference>
<evidence type="ECO:0000256" key="7">
    <source>
        <dbReference type="ARBA" id="ARBA00023033"/>
    </source>
</evidence>
<dbReference type="RefSeq" id="WP_065052258.1">
    <property type="nucleotide sequence ID" value="NZ_LZKW01000092.1"/>
</dbReference>
<dbReference type="PROSITE" id="PS00086">
    <property type="entry name" value="CYTOCHROME_P450"/>
    <property type="match status" value="1"/>
</dbReference>
<dbReference type="AlphaFoldDB" id="A0A853LZE3"/>
<evidence type="ECO:0000313" key="9">
    <source>
        <dbReference type="EMBL" id="OBJ60971.1"/>
    </source>
</evidence>
<dbReference type="InterPro" id="IPR001128">
    <property type="entry name" value="Cyt_P450"/>
</dbReference>
<dbReference type="PANTHER" id="PTHR46696">
    <property type="entry name" value="P450, PUTATIVE (EUROFUNG)-RELATED"/>
    <property type="match status" value="1"/>
</dbReference>
<dbReference type="Gene3D" id="1.10.630.10">
    <property type="entry name" value="Cytochrome P450"/>
    <property type="match status" value="1"/>
</dbReference>
<protein>
    <submittedName>
        <fullName evidence="9">Cytochrome</fullName>
    </submittedName>
</protein>
<keyword evidence="4 8" id="KW-0479">Metal-binding</keyword>
<comment type="caution">
    <text evidence="9">The sequence shown here is derived from an EMBL/GenBank/DDBJ whole genome shotgun (WGS) entry which is preliminary data.</text>
</comment>
<evidence type="ECO:0000313" key="10">
    <source>
        <dbReference type="Proteomes" id="UP000093894"/>
    </source>
</evidence>
<keyword evidence="5 8" id="KW-0560">Oxidoreductase</keyword>
<keyword evidence="6 8" id="KW-0408">Iron</keyword>
<evidence type="ECO:0000256" key="2">
    <source>
        <dbReference type="ARBA" id="ARBA00010617"/>
    </source>
</evidence>
<dbReference type="GO" id="GO:0006707">
    <property type="term" value="P:cholesterol catabolic process"/>
    <property type="evidence" value="ECO:0007669"/>
    <property type="project" value="TreeGrafter"/>
</dbReference>
<dbReference type="Pfam" id="PF00067">
    <property type="entry name" value="p450"/>
    <property type="match status" value="1"/>
</dbReference>
<dbReference type="GO" id="GO:0005506">
    <property type="term" value="F:iron ion binding"/>
    <property type="evidence" value="ECO:0007669"/>
    <property type="project" value="InterPro"/>
</dbReference>
<evidence type="ECO:0000256" key="3">
    <source>
        <dbReference type="ARBA" id="ARBA00022617"/>
    </source>
</evidence>
<reference evidence="9 10" key="1">
    <citation type="submission" date="2016-06" db="EMBL/GenBank/DDBJ databases">
        <authorList>
            <person name="Sutton G."/>
            <person name="Brinkac L."/>
            <person name="Sanka R."/>
            <person name="Adams M."/>
            <person name="Lau E."/>
            <person name="Garcia-Basteiro A."/>
            <person name="Lopez-Varela E."/>
            <person name="Palencia S."/>
        </authorList>
    </citation>
    <scope>NUCLEOTIDE SEQUENCE [LARGE SCALE GENOMIC DNA]</scope>
    <source>
        <strain evidence="9 10">1164983.0</strain>
    </source>
</reference>
<evidence type="ECO:0000256" key="1">
    <source>
        <dbReference type="ARBA" id="ARBA00001971"/>
    </source>
</evidence>
<dbReference type="GO" id="GO:0008395">
    <property type="term" value="F:steroid hydroxylase activity"/>
    <property type="evidence" value="ECO:0007669"/>
    <property type="project" value="TreeGrafter"/>
</dbReference>
<name>A0A853LZE3_9MYCO</name>
<dbReference type="PANTHER" id="PTHR46696:SF4">
    <property type="entry name" value="BIOTIN BIOSYNTHESIS CYTOCHROME P450"/>
    <property type="match status" value="1"/>
</dbReference>
<dbReference type="InterPro" id="IPR017972">
    <property type="entry name" value="Cyt_P450_CS"/>
</dbReference>